<dbReference type="InterPro" id="IPR050354">
    <property type="entry name" value="F-box/kelch-repeat_ARATH"/>
</dbReference>
<dbReference type="SUPFAM" id="SSF117281">
    <property type="entry name" value="Kelch motif"/>
    <property type="match status" value="1"/>
</dbReference>
<evidence type="ECO:0008006" key="4">
    <source>
        <dbReference type="Google" id="ProtNLM"/>
    </source>
</evidence>
<sequence>MNKGKRVRHGESDREEKKKTSRHGESGREDKMKTRRRKDDDKEERSDYKVNKNFSLSSCSFRIRSPPNTNELKNNLLLRFNSDCCSNNIYWYHINTAGNNNNNRNITTTSTEHFTNIRPICTIRSSSGIGKSCASALLGSKVYMFGGNPHIPGDLRLRGCSDVFSVDFYHLNTTKQVTWRKENFCMLSRRCAPVAAATHGKIFVFGSNNSQTLPKPWAEVFDPNLNMFSPLPEPPLYVSQCYGYMDINVMENGDTILLCMDNGLFSFNVITKSWGQLSTTPFFIKGYCWSFRSATLDDVFFTYCDGCVRAYDLIREKWFKKPILDLGIMTNVPPIYLIYGHVIHIGNKTLSVVWVNEFHRHSKRSVGCLNFQVVKECNSKGKIFLRAQLHSRSDYYIPTGYYFGDCLPL</sequence>
<accession>A0A2G5DFR9</accession>
<dbReference type="Gene3D" id="2.120.10.80">
    <property type="entry name" value="Kelch-type beta propeller"/>
    <property type="match status" value="1"/>
</dbReference>
<name>A0A2G5DFR9_AQUCA</name>
<evidence type="ECO:0000256" key="1">
    <source>
        <dbReference type="SAM" id="MobiDB-lite"/>
    </source>
</evidence>
<gene>
    <name evidence="2" type="ORF">AQUCO_02100123v1</name>
</gene>
<protein>
    <recommendedName>
        <fullName evidence="4">F-box associated domain-containing protein</fullName>
    </recommendedName>
</protein>
<dbReference type="AlphaFoldDB" id="A0A2G5DFR9"/>
<keyword evidence="3" id="KW-1185">Reference proteome</keyword>
<feature type="region of interest" description="Disordered" evidence="1">
    <location>
        <begin position="1"/>
        <end position="47"/>
    </location>
</feature>
<reference evidence="2 3" key="1">
    <citation type="submission" date="2017-09" db="EMBL/GenBank/DDBJ databases">
        <title>WGS assembly of Aquilegia coerulea Goldsmith.</title>
        <authorList>
            <person name="Hodges S."/>
            <person name="Kramer E."/>
            <person name="Nordborg M."/>
            <person name="Tomkins J."/>
            <person name="Borevitz J."/>
            <person name="Derieg N."/>
            <person name="Yan J."/>
            <person name="Mihaltcheva S."/>
            <person name="Hayes R.D."/>
            <person name="Rokhsar D."/>
        </authorList>
    </citation>
    <scope>NUCLEOTIDE SEQUENCE [LARGE SCALE GENOMIC DNA]</scope>
    <source>
        <strain evidence="3">cv. Goldsmith</strain>
    </source>
</reference>
<proteinExistence type="predicted"/>
<dbReference type="STRING" id="218851.A0A2G5DFR9"/>
<dbReference type="InterPro" id="IPR015915">
    <property type="entry name" value="Kelch-typ_b-propeller"/>
</dbReference>
<dbReference type="PANTHER" id="PTHR24414">
    <property type="entry name" value="F-BOX/KELCH-REPEAT PROTEIN SKIP4"/>
    <property type="match status" value="1"/>
</dbReference>
<evidence type="ECO:0000313" key="3">
    <source>
        <dbReference type="Proteomes" id="UP000230069"/>
    </source>
</evidence>
<feature type="compositionally biased region" description="Basic and acidic residues" evidence="1">
    <location>
        <begin position="9"/>
        <end position="47"/>
    </location>
</feature>
<dbReference type="InParanoid" id="A0A2G5DFR9"/>
<dbReference type="OrthoDB" id="1921458at2759"/>
<dbReference type="EMBL" id="KZ305038">
    <property type="protein sequence ID" value="PIA42057.1"/>
    <property type="molecule type" value="Genomic_DNA"/>
</dbReference>
<organism evidence="2 3">
    <name type="scientific">Aquilegia coerulea</name>
    <name type="common">Rocky mountain columbine</name>
    <dbReference type="NCBI Taxonomy" id="218851"/>
    <lineage>
        <taxon>Eukaryota</taxon>
        <taxon>Viridiplantae</taxon>
        <taxon>Streptophyta</taxon>
        <taxon>Embryophyta</taxon>
        <taxon>Tracheophyta</taxon>
        <taxon>Spermatophyta</taxon>
        <taxon>Magnoliopsida</taxon>
        <taxon>Ranunculales</taxon>
        <taxon>Ranunculaceae</taxon>
        <taxon>Thalictroideae</taxon>
        <taxon>Aquilegia</taxon>
    </lineage>
</organism>
<evidence type="ECO:0000313" key="2">
    <source>
        <dbReference type="EMBL" id="PIA42057.1"/>
    </source>
</evidence>
<dbReference type="Proteomes" id="UP000230069">
    <property type="component" value="Unassembled WGS sequence"/>
</dbReference>
<dbReference type="PANTHER" id="PTHR24414:SF23">
    <property type="entry name" value="F-BOX_KELCH-REPEAT PROTEIN SKIP6"/>
    <property type="match status" value="1"/>
</dbReference>